<feature type="transmembrane region" description="Helical" evidence="1">
    <location>
        <begin position="130"/>
        <end position="153"/>
    </location>
</feature>
<accession>A0A0G1WJ55</accession>
<dbReference type="AlphaFoldDB" id="A0A0G1WJ55"/>
<feature type="transmembrane region" description="Helical" evidence="1">
    <location>
        <begin position="21"/>
        <end position="43"/>
    </location>
</feature>
<keyword evidence="1" id="KW-0812">Transmembrane</keyword>
<sequence>MSVIGFLNPRSSNCGGFYFTLFLVCDILYYMYSITAALLAFFISVSTTFAQISGQGDVVPVTPNAPVTSRVTFGSPFGNATITDVLNRIIDYAILVVSPLAAVMILYGAFQIMASRGDSKKVVAGRQTILYALGGLTIVILARGLVGIFRGLITGLNP</sequence>
<dbReference type="Proteomes" id="UP000033882">
    <property type="component" value="Unassembled WGS sequence"/>
</dbReference>
<dbReference type="Pfam" id="PF18895">
    <property type="entry name" value="T4SS_pilin"/>
    <property type="match status" value="1"/>
</dbReference>
<dbReference type="EMBL" id="LCPB01000003">
    <property type="protein sequence ID" value="KKU90358.1"/>
    <property type="molecule type" value="Genomic_DNA"/>
</dbReference>
<keyword evidence="1" id="KW-0472">Membrane</keyword>
<dbReference type="InterPro" id="IPR043993">
    <property type="entry name" value="T4SS_pilin"/>
</dbReference>
<gene>
    <name evidence="2" type="ORF">UY19_C0003G0013</name>
</gene>
<proteinExistence type="predicted"/>
<feature type="transmembrane region" description="Helical" evidence="1">
    <location>
        <begin position="89"/>
        <end position="110"/>
    </location>
</feature>
<name>A0A0G1WJ55_9BACT</name>
<comment type="caution">
    <text evidence="2">The sequence shown here is derived from an EMBL/GenBank/DDBJ whole genome shotgun (WGS) entry which is preliminary data.</text>
</comment>
<evidence type="ECO:0000256" key="1">
    <source>
        <dbReference type="SAM" id="Phobius"/>
    </source>
</evidence>
<protein>
    <submittedName>
        <fullName evidence="2">Uncharacterized protein</fullName>
    </submittedName>
</protein>
<organism evidence="2 3">
    <name type="scientific">Candidatus Wolfebacteria bacterium GW2011_GWA2_47_9b</name>
    <dbReference type="NCBI Taxonomy" id="1619005"/>
    <lineage>
        <taxon>Bacteria</taxon>
        <taxon>Candidatus Wolfeibacteriota</taxon>
    </lineage>
</organism>
<keyword evidence="1" id="KW-1133">Transmembrane helix</keyword>
<reference evidence="2 3" key="1">
    <citation type="journal article" date="2015" name="Nature">
        <title>rRNA introns, odd ribosomes, and small enigmatic genomes across a large radiation of phyla.</title>
        <authorList>
            <person name="Brown C.T."/>
            <person name="Hug L.A."/>
            <person name="Thomas B.C."/>
            <person name="Sharon I."/>
            <person name="Castelle C.J."/>
            <person name="Singh A."/>
            <person name="Wilkins M.J."/>
            <person name="Williams K.H."/>
            <person name="Banfield J.F."/>
        </authorList>
    </citation>
    <scope>NUCLEOTIDE SEQUENCE [LARGE SCALE GENOMIC DNA]</scope>
</reference>
<evidence type="ECO:0000313" key="3">
    <source>
        <dbReference type="Proteomes" id="UP000033882"/>
    </source>
</evidence>
<evidence type="ECO:0000313" key="2">
    <source>
        <dbReference type="EMBL" id="KKU90358.1"/>
    </source>
</evidence>